<dbReference type="EMBL" id="CP036170">
    <property type="protein sequence ID" value="QBF75595.1"/>
    <property type="molecule type" value="Genomic_DNA"/>
</dbReference>
<dbReference type="InterPro" id="IPR054114">
    <property type="entry name" value="Mtd_2nd"/>
</dbReference>
<dbReference type="InterPro" id="IPR005532">
    <property type="entry name" value="SUMF_dom"/>
</dbReference>
<dbReference type="KEGG" id="csci:HDCHBGLK_03006"/>
<dbReference type="AlphaFoldDB" id="B0NAR6"/>
<evidence type="ECO:0000259" key="2">
    <source>
        <dbReference type="Pfam" id="PF21916"/>
    </source>
</evidence>
<dbReference type="GeneID" id="62697191"/>
<protein>
    <recommendedName>
        <fullName evidence="5">Sulfatase-modifying factor enzyme domain-containing protein</fullName>
    </recommendedName>
</protein>
<dbReference type="Proteomes" id="UP000289664">
    <property type="component" value="Chromosome"/>
</dbReference>
<dbReference type="Pfam" id="PF03781">
    <property type="entry name" value="FGE-sulfatase"/>
    <property type="match status" value="1"/>
</dbReference>
<feature type="domain" description="Major tropism determinant second" evidence="2">
    <location>
        <begin position="41"/>
        <end position="156"/>
    </location>
</feature>
<dbReference type="Gene3D" id="2.80.20.10">
    <property type="entry name" value="Tail fiber receptor-binding protein"/>
    <property type="match status" value="1"/>
</dbReference>
<dbReference type="RefSeq" id="WP_004606086.1">
    <property type="nucleotide sequence ID" value="NZ_CP036170.1"/>
</dbReference>
<dbReference type="HOGENOM" id="CLU_727049_0_0_9"/>
<name>B0NAR6_CLOS5</name>
<dbReference type="Gene3D" id="3.90.1580.10">
    <property type="entry name" value="paralog of FGE (formylglycine-generating enzyme)"/>
    <property type="match status" value="1"/>
</dbReference>
<dbReference type="STRING" id="411468.CLOSCI_00535"/>
<evidence type="ECO:0000259" key="1">
    <source>
        <dbReference type="Pfam" id="PF03781"/>
    </source>
</evidence>
<reference evidence="3 4" key="1">
    <citation type="journal article" date="2019" name="Appl. Environ. Microbiol.">
        <title>Clostridium scindens ATCC 35704: integration of nutritional requirements, the complete genome sequence, and global transcriptional responses to bile acids.</title>
        <authorList>
            <person name="Devendran S."/>
            <person name="Shrestha R."/>
            <person name="Alves J.M.P."/>
            <person name="Wolf P.G."/>
            <person name="Ly L."/>
            <person name="Hernandez A.G."/>
            <person name="Mendez-Garcia C."/>
            <person name="Inboden A."/>
            <person name="Wiley J."/>
            <person name="Paul O."/>
            <person name="Allen A."/>
            <person name="Springer E."/>
            <person name="Wright C.L."/>
            <person name="Fields C.J."/>
            <person name="Daniel S.L."/>
            <person name="Ridlon J.M."/>
        </authorList>
    </citation>
    <scope>NUCLEOTIDE SEQUENCE [LARGE SCALE GENOMIC DNA]</scope>
    <source>
        <strain evidence="3 4">ATCC 35704</strain>
    </source>
</reference>
<dbReference type="OrthoDB" id="9770334at2"/>
<dbReference type="InterPro" id="IPR042095">
    <property type="entry name" value="SUMF_sf"/>
</dbReference>
<dbReference type="InterPro" id="IPR016187">
    <property type="entry name" value="CTDL_fold"/>
</dbReference>
<feature type="domain" description="Sulfatase-modifying factor enzyme-like" evidence="1">
    <location>
        <begin position="218"/>
        <end position="366"/>
    </location>
</feature>
<dbReference type="SUPFAM" id="SSF141658">
    <property type="entry name" value="Bacteriophage trimeric proteins domain"/>
    <property type="match status" value="1"/>
</dbReference>
<evidence type="ECO:0000313" key="3">
    <source>
        <dbReference type="EMBL" id="QBF75595.1"/>
    </source>
</evidence>
<gene>
    <name evidence="3" type="ORF">HDCHBGLK_03006</name>
</gene>
<dbReference type="SUPFAM" id="SSF56436">
    <property type="entry name" value="C-type lectin-like"/>
    <property type="match status" value="1"/>
</dbReference>
<proteinExistence type="predicted"/>
<accession>B0NAR6</accession>
<evidence type="ECO:0008006" key="5">
    <source>
        <dbReference type="Google" id="ProtNLM"/>
    </source>
</evidence>
<dbReference type="Pfam" id="PF21916">
    <property type="entry name" value="mtd_2nd"/>
    <property type="match status" value="1"/>
</dbReference>
<sequence>MKHFLYDETMLNTKARITTAKLAAISDIVAQKAQYITATGSAAPDEVTVEAGVIISVGPSIFETALTKLTAANLDTGTGFEAGSDYYIYCCDPSNGSDTLDQDEIFVISKNTTYPSGYTAENSRKVGGFHYGIVRNVNSKGNPISSAGTENGSGWEGNVYTGIVPNSVWTTKHRPKCDDPSGMVYLGNGLWGDIYLSSDNGNDGLQSKYNANPITGTEGLNWYIANEKARRVGKRLPTYAEFCQAAFGSPEGKDDNNTYAWSATGNTGRQKTGYVKNAISALNIRDLVGNVWKWLDEFCLDPTATTWAWHDVLGAGHGDAYMPSSTALRALLAGGNWSNGVRGGDRAVTCNNYPWYVGASVGVWCVCDAL</sequence>
<evidence type="ECO:0000313" key="4">
    <source>
        <dbReference type="Proteomes" id="UP000289664"/>
    </source>
</evidence>
<keyword evidence="4" id="KW-1185">Reference proteome</keyword>
<organism evidence="3 4">
    <name type="scientific">Clostridium scindens (strain ATCC 35704 / DSM 5676 / VPI 13733 / 19)</name>
    <dbReference type="NCBI Taxonomy" id="411468"/>
    <lineage>
        <taxon>Bacteria</taxon>
        <taxon>Bacillati</taxon>
        <taxon>Bacillota</taxon>
        <taxon>Clostridia</taxon>
        <taxon>Lachnospirales</taxon>
        <taxon>Lachnospiraceae</taxon>
    </lineage>
</organism>
<dbReference type="eggNOG" id="ENOG5030J1D">
    <property type="taxonomic scope" value="Bacteria"/>
</dbReference>